<accession>A0AAD5PFY3</accession>
<name>A0AAD5PFY3_9FUNG</name>
<keyword evidence="2" id="KW-1133">Transmembrane helix</keyword>
<reference evidence="3" key="2">
    <citation type="submission" date="2023-02" db="EMBL/GenBank/DDBJ databases">
        <authorList>
            <consortium name="DOE Joint Genome Institute"/>
            <person name="Mondo S.J."/>
            <person name="Chang Y."/>
            <person name="Wang Y."/>
            <person name="Ahrendt S."/>
            <person name="Andreopoulos W."/>
            <person name="Barry K."/>
            <person name="Beard J."/>
            <person name="Benny G.L."/>
            <person name="Blankenship S."/>
            <person name="Bonito G."/>
            <person name="Cuomo C."/>
            <person name="Desiro A."/>
            <person name="Gervers K.A."/>
            <person name="Hundley H."/>
            <person name="Kuo A."/>
            <person name="LaButti K."/>
            <person name="Lang B.F."/>
            <person name="Lipzen A."/>
            <person name="O'Donnell K."/>
            <person name="Pangilinan J."/>
            <person name="Reynolds N."/>
            <person name="Sandor L."/>
            <person name="Smith M.W."/>
            <person name="Tsang A."/>
            <person name="Grigoriev I.V."/>
            <person name="Stajich J.E."/>
            <person name="Spatafora J.W."/>
        </authorList>
    </citation>
    <scope>NUCLEOTIDE SEQUENCE</scope>
    <source>
        <strain evidence="3">RSA 2281</strain>
    </source>
</reference>
<keyword evidence="1" id="KW-0175">Coiled coil</keyword>
<protein>
    <submittedName>
        <fullName evidence="3">Uncharacterized protein</fullName>
    </submittedName>
</protein>
<proteinExistence type="predicted"/>
<keyword evidence="4" id="KW-1185">Reference proteome</keyword>
<evidence type="ECO:0000313" key="3">
    <source>
        <dbReference type="EMBL" id="KAI9264161.1"/>
    </source>
</evidence>
<dbReference type="Proteomes" id="UP001209540">
    <property type="component" value="Unassembled WGS sequence"/>
</dbReference>
<keyword evidence="2" id="KW-0472">Membrane</keyword>
<comment type="caution">
    <text evidence="3">The sequence shown here is derived from an EMBL/GenBank/DDBJ whole genome shotgun (WGS) entry which is preliminary data.</text>
</comment>
<gene>
    <name evidence="3" type="ORF">BDA99DRAFT_571642</name>
</gene>
<feature type="transmembrane region" description="Helical" evidence="2">
    <location>
        <begin position="55"/>
        <end position="73"/>
    </location>
</feature>
<feature type="transmembrane region" description="Helical" evidence="2">
    <location>
        <begin position="101"/>
        <end position="122"/>
    </location>
</feature>
<evidence type="ECO:0000256" key="2">
    <source>
        <dbReference type="SAM" id="Phobius"/>
    </source>
</evidence>
<dbReference type="AlphaFoldDB" id="A0AAD5PFY3"/>
<organism evidence="3 4">
    <name type="scientific">Phascolomyces articulosus</name>
    <dbReference type="NCBI Taxonomy" id="60185"/>
    <lineage>
        <taxon>Eukaryota</taxon>
        <taxon>Fungi</taxon>
        <taxon>Fungi incertae sedis</taxon>
        <taxon>Mucoromycota</taxon>
        <taxon>Mucoromycotina</taxon>
        <taxon>Mucoromycetes</taxon>
        <taxon>Mucorales</taxon>
        <taxon>Lichtheimiaceae</taxon>
        <taxon>Phascolomyces</taxon>
    </lineage>
</organism>
<evidence type="ECO:0000256" key="1">
    <source>
        <dbReference type="SAM" id="Coils"/>
    </source>
</evidence>
<reference evidence="3" key="1">
    <citation type="journal article" date="2022" name="IScience">
        <title>Evolution of zygomycete secretomes and the origins of terrestrial fungal ecologies.</title>
        <authorList>
            <person name="Chang Y."/>
            <person name="Wang Y."/>
            <person name="Mondo S."/>
            <person name="Ahrendt S."/>
            <person name="Andreopoulos W."/>
            <person name="Barry K."/>
            <person name="Beard J."/>
            <person name="Benny G.L."/>
            <person name="Blankenship S."/>
            <person name="Bonito G."/>
            <person name="Cuomo C."/>
            <person name="Desiro A."/>
            <person name="Gervers K.A."/>
            <person name="Hundley H."/>
            <person name="Kuo A."/>
            <person name="LaButti K."/>
            <person name="Lang B.F."/>
            <person name="Lipzen A."/>
            <person name="O'Donnell K."/>
            <person name="Pangilinan J."/>
            <person name="Reynolds N."/>
            <person name="Sandor L."/>
            <person name="Smith M.E."/>
            <person name="Tsang A."/>
            <person name="Grigoriev I.V."/>
            <person name="Stajich J.E."/>
            <person name="Spatafora J.W."/>
        </authorList>
    </citation>
    <scope>NUCLEOTIDE SEQUENCE</scope>
    <source>
        <strain evidence="3">RSA 2281</strain>
    </source>
</reference>
<feature type="coiled-coil region" evidence="1">
    <location>
        <begin position="153"/>
        <end position="180"/>
    </location>
</feature>
<keyword evidence="2" id="KW-0812">Transmembrane</keyword>
<sequence length="199" mass="24244">MSNSILFLDGATNATNNANLKQFFVASTKEKDNLRNTFLAVAGLLVNKFISKTRIFDFLFFATALVFFFYCFLKMLDYRAETYVAMTTLILLFIHPRYTVFFWFIIWPLLCLFYYQIVCKFVKERLRADRYRRRQNIVYAWQINYYDDDYYNFIHCQQQREQQQQQREEEEQQLVLQMSNLSLRAFEQMEVDDCSYNNW</sequence>
<dbReference type="EMBL" id="JAIXMP010000012">
    <property type="protein sequence ID" value="KAI9264161.1"/>
    <property type="molecule type" value="Genomic_DNA"/>
</dbReference>
<evidence type="ECO:0000313" key="4">
    <source>
        <dbReference type="Proteomes" id="UP001209540"/>
    </source>
</evidence>